<dbReference type="InterPro" id="IPR005517">
    <property type="entry name" value="Transl_elong_EFG/EF2_IV"/>
</dbReference>
<dbReference type="FunFam" id="3.40.50.300:FF:000684">
    <property type="entry name" value="Elongation factor 2"/>
    <property type="match status" value="1"/>
</dbReference>
<dbReference type="FunFam" id="3.30.70.240:FF:000010">
    <property type="entry name" value="Elongation factor 2"/>
    <property type="match status" value="1"/>
</dbReference>
<dbReference type="GO" id="GO:0005829">
    <property type="term" value="C:cytosol"/>
    <property type="evidence" value="ECO:0007669"/>
    <property type="project" value="TreeGrafter"/>
</dbReference>
<dbReference type="SUPFAM" id="SSF54211">
    <property type="entry name" value="Ribosomal protein S5 domain 2-like"/>
    <property type="match status" value="1"/>
</dbReference>
<dbReference type="CDD" id="cd01514">
    <property type="entry name" value="Elongation_Factor_C"/>
    <property type="match status" value="1"/>
</dbReference>
<evidence type="ECO:0000313" key="13">
    <source>
        <dbReference type="Proteomes" id="UP000197156"/>
    </source>
</evidence>
<dbReference type="InterPro" id="IPR027417">
    <property type="entry name" value="P-loop_NTPase"/>
</dbReference>
<dbReference type="CDD" id="cd01681">
    <property type="entry name" value="aeEF2_snRNP_like_IV"/>
    <property type="match status" value="1"/>
</dbReference>
<keyword evidence="4 10" id="KW-0963">Cytoplasm</keyword>
<gene>
    <name evidence="10 12" type="primary">fusA</name>
    <name evidence="12" type="ORF">A3L02_08330</name>
</gene>
<evidence type="ECO:0000256" key="8">
    <source>
        <dbReference type="ARBA" id="ARBA00023134"/>
    </source>
</evidence>
<evidence type="ECO:0000256" key="9">
    <source>
        <dbReference type="ARBA" id="ARBA00024731"/>
    </source>
</evidence>
<dbReference type="CDD" id="cd16268">
    <property type="entry name" value="EF2_II"/>
    <property type="match status" value="1"/>
</dbReference>
<dbReference type="PANTHER" id="PTHR42908">
    <property type="entry name" value="TRANSLATION ELONGATION FACTOR-RELATED"/>
    <property type="match status" value="1"/>
</dbReference>
<evidence type="ECO:0000313" key="12">
    <source>
        <dbReference type="EMBL" id="ASI99562.1"/>
    </source>
</evidence>
<sequence>MGRREEMVAKIKELMTQPERIRNMGIAAHIDHGKTTLSDNLLAGAGMISEELAGKQLVLDFDEQEQARGITINAANVSMVHNYEGNDYLINLIDTPGHVDFGGDVTRAMRAIDGAIIVVDAVEGVMPQTETVLRQALREYVKPVLFINKVDRLIKELKLGPNDILQRFAKIITDVNRLIKKYAPPEFRSQWMVKVEDGSVAFGSAYYNWALSVPFMKKTGVSFKDIVELTNSGDLKTLRKKAPLHVVVLDMVVKHLPNPLEAQKYRIPHLWRGEVESDVGQAMLRCDPKGKMVMVVTKIILDKHAGEVSTGRVWSGTVKTGQEVYLINAKRKARIQQVGIYMGPERVNMEAVPAGNIVAVTGLRDAMAGETVAQEQIEPFEALHYASEPVVTVAIEAKNVKDLPKLIEALRQLAKEDPTLHVKIDEETGQHLLSGMGELHLEVKLVKLKEDWKLDVDVSPPIVVYRESVSKMSPIVEGKSPNKHNRFYITVEPLPDEIYEAIREGFIPEGRPKNPKEVAKKLAELGMDYEVAKGIVDIYNGNMFLDNTKGIQYLNEVMDLLVDGFHQAMDEGPLAREPVMKVMVRLHDAKIHEDNVHRGPAQIYPAIRGAIQCAMMKANPVLYEPYQKVIINVPYEYMGAVSREINQRRGQLIDMRQEGEVMIIIAEAPVAEMFGFAGAIRGATSGRALWSTEHAGFKRVPGELAQQVIREIRQRKGLNPNPPKEQDVCPQQ</sequence>
<keyword evidence="5 10" id="KW-0547">Nucleotide-binding</keyword>
<dbReference type="PROSITE" id="PS51722">
    <property type="entry name" value="G_TR_2"/>
    <property type="match status" value="1"/>
</dbReference>
<comment type="function">
    <text evidence="9 10">Catalyzes the GTP-dependent ribosomal translocation step during translation elongation. During this step, the ribosome changes from the pre-translocational (PRE) to the post-translocational (POST) state as the newly formed A-site-bound peptidyl-tRNA and P-site-bound deacylated tRNA move to the P and E sites, respectively. Catalyzes the coordinated movement of the two tRNA molecules, the mRNA and conformational changes in the ribosome.</text>
</comment>
<keyword evidence="8 10" id="KW-0342">GTP-binding</keyword>
<dbReference type="EMBL" id="CP014854">
    <property type="protein sequence ID" value="ASI99562.1"/>
    <property type="molecule type" value="Genomic_DNA"/>
</dbReference>
<feature type="binding site" evidence="10">
    <location>
        <begin position="94"/>
        <end position="98"/>
    </location>
    <ligand>
        <name>GTP</name>
        <dbReference type="ChEBI" id="CHEBI:37565"/>
    </ligand>
</feature>
<dbReference type="SMART" id="SM00889">
    <property type="entry name" value="EFG_IV"/>
    <property type="match status" value="1"/>
</dbReference>
<dbReference type="SMART" id="SM00838">
    <property type="entry name" value="EFG_C"/>
    <property type="match status" value="1"/>
</dbReference>
<evidence type="ECO:0000256" key="7">
    <source>
        <dbReference type="ARBA" id="ARBA00022917"/>
    </source>
</evidence>
<dbReference type="FunFam" id="2.40.30.10:FF:000110">
    <property type="entry name" value="Elongation factor 2"/>
    <property type="match status" value="1"/>
</dbReference>
<keyword evidence="7 10" id="KW-0648">Protein biosynthesis</keyword>
<dbReference type="InterPro" id="IPR004543">
    <property type="entry name" value="Transl_elong_EFG/EF2_arc"/>
</dbReference>
<dbReference type="PANTHER" id="PTHR42908:SF3">
    <property type="entry name" value="ELONGATION FACTOR-LIKE GTPASE 1"/>
    <property type="match status" value="1"/>
</dbReference>
<evidence type="ECO:0000256" key="6">
    <source>
        <dbReference type="ARBA" id="ARBA00022768"/>
    </source>
</evidence>
<dbReference type="GeneID" id="33324762"/>
<dbReference type="FunFam" id="3.30.230.10:FF:000009">
    <property type="entry name" value="116 kDa U5 small nuclear ribonucleoprotein component"/>
    <property type="match status" value="1"/>
</dbReference>
<dbReference type="Pfam" id="PF00679">
    <property type="entry name" value="EFG_C"/>
    <property type="match status" value="1"/>
</dbReference>
<reference evidence="12 13" key="1">
    <citation type="submission" date="2016-03" db="EMBL/GenBank/DDBJ databases">
        <title>Complete genome sequence of Thermococcus celer.</title>
        <authorList>
            <person name="Oger P.M."/>
        </authorList>
    </citation>
    <scope>NUCLEOTIDE SEQUENCE [LARGE SCALE GENOMIC DNA]</scope>
    <source>
        <strain evidence="12 13">Vu 13</strain>
    </source>
</reference>
<dbReference type="InterPro" id="IPR035647">
    <property type="entry name" value="EFG_III/V"/>
</dbReference>
<evidence type="ECO:0000256" key="2">
    <source>
        <dbReference type="ARBA" id="ARBA00005870"/>
    </source>
</evidence>
<dbReference type="NCBIfam" id="TIGR00490">
    <property type="entry name" value="aEF-2"/>
    <property type="match status" value="1"/>
</dbReference>
<keyword evidence="13" id="KW-1185">Reference proteome</keyword>
<comment type="similarity">
    <text evidence="2 10">Belongs to the TRAFAC class translation factor GTPase superfamily. Classic translation factor GTPase family. EF-G/EF-2 subfamily.</text>
</comment>
<dbReference type="SUPFAM" id="SSF54980">
    <property type="entry name" value="EF-G C-terminal domain-like"/>
    <property type="match status" value="2"/>
</dbReference>
<dbReference type="OrthoDB" id="6290at2157"/>
<evidence type="ECO:0000256" key="5">
    <source>
        <dbReference type="ARBA" id="ARBA00022741"/>
    </source>
</evidence>
<dbReference type="InterPro" id="IPR041095">
    <property type="entry name" value="EFG_II"/>
</dbReference>
<dbReference type="PROSITE" id="PS00301">
    <property type="entry name" value="G_TR_1"/>
    <property type="match status" value="1"/>
</dbReference>
<dbReference type="InterPro" id="IPR009000">
    <property type="entry name" value="Transl_B-barrel_sf"/>
</dbReference>
<dbReference type="FunFam" id="3.30.70.870:FF:000002">
    <property type="entry name" value="Translation elongation factor 2"/>
    <property type="match status" value="1"/>
</dbReference>
<dbReference type="Gene3D" id="3.40.50.300">
    <property type="entry name" value="P-loop containing nucleotide triphosphate hydrolases"/>
    <property type="match status" value="1"/>
</dbReference>
<dbReference type="InterPro" id="IPR000795">
    <property type="entry name" value="T_Tr_GTP-bd_dom"/>
</dbReference>
<dbReference type="Pfam" id="PF14492">
    <property type="entry name" value="EFG_III"/>
    <property type="match status" value="1"/>
</dbReference>
<feature type="binding site" evidence="10">
    <location>
        <begin position="148"/>
        <end position="151"/>
    </location>
    <ligand>
        <name>GTP</name>
        <dbReference type="ChEBI" id="CHEBI:37565"/>
    </ligand>
</feature>
<dbReference type="AlphaFoldDB" id="A0A218P3R3"/>
<name>A0A218P3R3_THECE</name>
<dbReference type="KEGG" id="tce:A3L02_08330"/>
<keyword evidence="6 10" id="KW-0251">Elongation factor</keyword>
<dbReference type="Pfam" id="PF03144">
    <property type="entry name" value="GTP_EFTU_D2"/>
    <property type="match status" value="1"/>
</dbReference>
<feature type="modified residue" description="Diphthamide" evidence="10">
    <location>
        <position position="597"/>
    </location>
</feature>
<dbReference type="Gene3D" id="3.30.70.240">
    <property type="match status" value="1"/>
</dbReference>
<organism evidence="12 13">
    <name type="scientific">Thermococcus celer Vu 13 = JCM 8558</name>
    <dbReference type="NCBI Taxonomy" id="1293037"/>
    <lineage>
        <taxon>Archaea</taxon>
        <taxon>Methanobacteriati</taxon>
        <taxon>Methanobacteriota</taxon>
        <taxon>Thermococci</taxon>
        <taxon>Thermococcales</taxon>
        <taxon>Thermococcaceae</taxon>
        <taxon>Thermococcus</taxon>
    </lineage>
</organism>
<dbReference type="Gene3D" id="3.30.70.870">
    <property type="entry name" value="Elongation Factor G (Translational Gtpase), domain 3"/>
    <property type="match status" value="1"/>
</dbReference>
<dbReference type="InterPro" id="IPR014721">
    <property type="entry name" value="Ribsml_uS5_D2-typ_fold_subgr"/>
</dbReference>
<accession>A0A218P3R3</accession>
<dbReference type="CDD" id="cd16261">
    <property type="entry name" value="EF2_snRNP_III"/>
    <property type="match status" value="1"/>
</dbReference>
<evidence type="ECO:0000259" key="11">
    <source>
        <dbReference type="PROSITE" id="PS51722"/>
    </source>
</evidence>
<dbReference type="Pfam" id="PF03764">
    <property type="entry name" value="EFG_IV"/>
    <property type="match status" value="1"/>
</dbReference>
<dbReference type="Gene3D" id="3.30.230.10">
    <property type="match status" value="1"/>
</dbReference>
<dbReference type="NCBIfam" id="TIGR00231">
    <property type="entry name" value="small_GTP"/>
    <property type="match status" value="1"/>
</dbReference>
<protein>
    <recommendedName>
        <fullName evidence="3 10">Elongation factor 2</fullName>
        <shortName evidence="10">EF-2</shortName>
    </recommendedName>
</protein>
<dbReference type="GO" id="GO:1990904">
    <property type="term" value="C:ribonucleoprotein complex"/>
    <property type="evidence" value="ECO:0007669"/>
    <property type="project" value="TreeGrafter"/>
</dbReference>
<dbReference type="SUPFAM" id="SSF52540">
    <property type="entry name" value="P-loop containing nucleoside triphosphate hydrolases"/>
    <property type="match status" value="1"/>
</dbReference>
<dbReference type="GO" id="GO:0003924">
    <property type="term" value="F:GTPase activity"/>
    <property type="evidence" value="ECO:0007669"/>
    <property type="project" value="InterPro"/>
</dbReference>
<dbReference type="CDD" id="cd01885">
    <property type="entry name" value="EF2"/>
    <property type="match status" value="1"/>
</dbReference>
<dbReference type="InterPro" id="IPR000640">
    <property type="entry name" value="EFG_V-like"/>
</dbReference>
<proteinExistence type="inferred from homology"/>
<evidence type="ECO:0000256" key="3">
    <source>
        <dbReference type="ARBA" id="ARBA00017891"/>
    </source>
</evidence>
<dbReference type="RefSeq" id="WP_088863482.1">
    <property type="nucleotide sequence ID" value="NZ_CP014854.1"/>
</dbReference>
<dbReference type="InterPro" id="IPR004161">
    <property type="entry name" value="EFTu-like_2"/>
</dbReference>
<dbReference type="SUPFAM" id="SSF50447">
    <property type="entry name" value="Translation proteins"/>
    <property type="match status" value="1"/>
</dbReference>
<dbReference type="InterPro" id="IPR005225">
    <property type="entry name" value="Small_GTP-bd"/>
</dbReference>
<evidence type="ECO:0000256" key="4">
    <source>
        <dbReference type="ARBA" id="ARBA00022490"/>
    </source>
</evidence>
<comment type="subcellular location">
    <subcellularLocation>
        <location evidence="1 10">Cytoplasm</location>
    </subcellularLocation>
</comment>
<dbReference type="InterPro" id="IPR020568">
    <property type="entry name" value="Ribosomal_Su5_D2-typ_SF"/>
</dbReference>
<dbReference type="GO" id="GO:0003746">
    <property type="term" value="F:translation elongation factor activity"/>
    <property type="evidence" value="ECO:0007669"/>
    <property type="project" value="UniProtKB-UniRule"/>
</dbReference>
<dbReference type="GO" id="GO:0005525">
    <property type="term" value="F:GTP binding"/>
    <property type="evidence" value="ECO:0007669"/>
    <property type="project" value="UniProtKB-UniRule"/>
</dbReference>
<dbReference type="InterPro" id="IPR031157">
    <property type="entry name" value="G_TR_CS"/>
</dbReference>
<dbReference type="Pfam" id="PF00009">
    <property type="entry name" value="GTP_EFTU"/>
    <property type="match status" value="1"/>
</dbReference>
<evidence type="ECO:0000256" key="1">
    <source>
        <dbReference type="ARBA" id="ARBA00004496"/>
    </source>
</evidence>
<feature type="domain" description="Tr-type G" evidence="11">
    <location>
        <begin position="19"/>
        <end position="230"/>
    </location>
</feature>
<dbReference type="HAMAP" id="MF_00054_A">
    <property type="entry name" value="EF_G_EF_2_A"/>
    <property type="match status" value="1"/>
</dbReference>
<dbReference type="PRINTS" id="PR00315">
    <property type="entry name" value="ELONGATNFCT"/>
</dbReference>
<feature type="binding site" evidence="10">
    <location>
        <begin position="28"/>
        <end position="35"/>
    </location>
    <ligand>
        <name>GTP</name>
        <dbReference type="ChEBI" id="CHEBI:37565"/>
    </ligand>
</feature>
<evidence type="ECO:0000256" key="10">
    <source>
        <dbReference type="HAMAP-Rule" id="MF_00054"/>
    </source>
</evidence>
<dbReference type="Proteomes" id="UP000197156">
    <property type="component" value="Chromosome"/>
</dbReference>
<dbReference type="Gene3D" id="2.40.30.10">
    <property type="entry name" value="Translation factors"/>
    <property type="match status" value="1"/>
</dbReference>